<organism evidence="2">
    <name type="scientific">Fagus sylvatica</name>
    <name type="common">Beechnut</name>
    <dbReference type="NCBI Taxonomy" id="28930"/>
    <lineage>
        <taxon>Eukaryota</taxon>
        <taxon>Viridiplantae</taxon>
        <taxon>Streptophyta</taxon>
        <taxon>Embryophyta</taxon>
        <taxon>Tracheophyta</taxon>
        <taxon>Spermatophyta</taxon>
        <taxon>Magnoliopsida</taxon>
        <taxon>eudicotyledons</taxon>
        <taxon>Gunneridae</taxon>
        <taxon>Pentapetalae</taxon>
        <taxon>rosids</taxon>
        <taxon>fabids</taxon>
        <taxon>Fagales</taxon>
        <taxon>Fagaceae</taxon>
        <taxon>Fagus</taxon>
    </lineage>
</organism>
<dbReference type="PANTHER" id="PTHR19308">
    <property type="entry name" value="PHOSPHATIDYLCHOLINE TRANSFER PROTEIN"/>
    <property type="match status" value="1"/>
</dbReference>
<dbReference type="InterPro" id="IPR051213">
    <property type="entry name" value="START_lipid_transfer"/>
</dbReference>
<evidence type="ECO:0000259" key="1">
    <source>
        <dbReference type="PROSITE" id="PS50848"/>
    </source>
</evidence>
<sequence length="239" mass="26897">MSSPAPTPCSRSWSISEDSLRRYVRFASESCIQELLSASDSNRAGNANDGWKVLTLENGVEISKRRSGSLHTFRSRWLLRSVSPQQFITVANAIDAAKQWDPDLVEAKYIKDLEDNLSIIRLRFGDSSKPLFRNREFIVYERRETMEDGTLVVAVASLPKEIAAGLHPKQNNAIRGLLLQSGWVVEKLEDDSCMVTYVVQLDPAGWLPKCFVNRLNTKLVMIIENLRKLAQACPIEGDT</sequence>
<dbReference type="Pfam" id="PF01852">
    <property type="entry name" value="START"/>
    <property type="match status" value="1"/>
</dbReference>
<protein>
    <recommendedName>
        <fullName evidence="1">START domain-containing protein</fullName>
    </recommendedName>
</protein>
<dbReference type="InterPro" id="IPR002913">
    <property type="entry name" value="START_lipid-bd_dom"/>
</dbReference>
<dbReference type="GO" id="GO:0008289">
    <property type="term" value="F:lipid binding"/>
    <property type="evidence" value="ECO:0007669"/>
    <property type="project" value="InterPro"/>
</dbReference>
<dbReference type="Gene3D" id="3.30.530.20">
    <property type="match status" value="1"/>
</dbReference>
<reference evidence="2" key="1">
    <citation type="submission" date="2018-02" db="EMBL/GenBank/DDBJ databases">
        <authorList>
            <person name="Cohen D.B."/>
            <person name="Kent A.D."/>
        </authorList>
    </citation>
    <scope>NUCLEOTIDE SEQUENCE</scope>
</reference>
<feature type="domain" description="START" evidence="1">
    <location>
        <begin position="48"/>
        <end position="213"/>
    </location>
</feature>
<accession>A0A2N9HI09</accession>
<proteinExistence type="predicted"/>
<dbReference type="AlphaFoldDB" id="A0A2N9HI09"/>
<name>A0A2N9HI09_FAGSY</name>
<dbReference type="EMBL" id="OIVN01003524">
    <property type="protein sequence ID" value="SPD11842.1"/>
    <property type="molecule type" value="Genomic_DNA"/>
</dbReference>
<dbReference type="GO" id="GO:0005737">
    <property type="term" value="C:cytoplasm"/>
    <property type="evidence" value="ECO:0007669"/>
    <property type="project" value="UniProtKB-ARBA"/>
</dbReference>
<evidence type="ECO:0000313" key="3">
    <source>
        <dbReference type="EMBL" id="SPD21849.1"/>
    </source>
</evidence>
<dbReference type="FunFam" id="3.30.530.20:FF:000029">
    <property type="entry name" value="START domain-containing protein 10"/>
    <property type="match status" value="1"/>
</dbReference>
<dbReference type="PROSITE" id="PS50848">
    <property type="entry name" value="START"/>
    <property type="match status" value="1"/>
</dbReference>
<dbReference type="InterPro" id="IPR023393">
    <property type="entry name" value="START-like_dom_sf"/>
</dbReference>
<gene>
    <name evidence="2" type="ORF">FSB_LOCUS39724</name>
    <name evidence="3" type="ORF">FSB_LOCUS49731</name>
</gene>
<dbReference type="PANTHER" id="PTHR19308:SF14">
    <property type="entry name" value="START DOMAIN-CONTAINING PROTEIN"/>
    <property type="match status" value="1"/>
</dbReference>
<evidence type="ECO:0000313" key="2">
    <source>
        <dbReference type="EMBL" id="SPD11842.1"/>
    </source>
</evidence>
<dbReference type="SUPFAM" id="SSF55961">
    <property type="entry name" value="Bet v1-like"/>
    <property type="match status" value="1"/>
</dbReference>
<dbReference type="EMBL" id="OIVN01005309">
    <property type="protein sequence ID" value="SPD21849.1"/>
    <property type="molecule type" value="Genomic_DNA"/>
</dbReference>
<dbReference type="CDD" id="cd00177">
    <property type="entry name" value="START"/>
    <property type="match status" value="1"/>
</dbReference>